<evidence type="ECO:0000256" key="6">
    <source>
        <dbReference type="ARBA" id="ARBA00047942"/>
    </source>
</evidence>
<keyword evidence="3 7" id="KW-0489">Methyltransferase</keyword>
<dbReference type="GO" id="GO:0032259">
    <property type="term" value="P:methylation"/>
    <property type="evidence" value="ECO:0007669"/>
    <property type="project" value="UniProtKB-KW"/>
</dbReference>
<comment type="similarity">
    <text evidence="1 7">Belongs to the N(4)/N(6)-methyltransferase family.</text>
</comment>
<keyword evidence="9" id="KW-1185">Reference proteome</keyword>
<dbReference type="Gene3D" id="3.40.50.150">
    <property type="entry name" value="Vaccinia Virus protein VP39"/>
    <property type="match status" value="1"/>
</dbReference>
<protein>
    <recommendedName>
        <fullName evidence="2 7">Site-specific DNA-methyltransferase (adenine-specific)</fullName>
        <ecNumber evidence="2 7">2.1.1.72</ecNumber>
    </recommendedName>
</protein>
<name>A0ABT7BP39_9CYAN</name>
<reference evidence="8 9" key="1">
    <citation type="submission" date="2023-01" db="EMBL/GenBank/DDBJ databases">
        <title>Novel diversity within Roseofilum (Cyanobacteria; Desertifilaceae) from marine benthic mats with descriptions of four novel species.</title>
        <authorList>
            <person name="Wang Y."/>
            <person name="Berthold D.E."/>
            <person name="Hu J."/>
            <person name="Lefler F.W."/>
            <person name="Laughinghouse H.D. IV."/>
        </authorList>
    </citation>
    <scope>NUCLEOTIDE SEQUENCE [LARGE SCALE GENOMIC DNA]</scope>
    <source>
        <strain evidence="8 9">BLCC-M91</strain>
    </source>
</reference>
<dbReference type="PANTHER" id="PTHR30481:SF3">
    <property type="entry name" value="DNA ADENINE METHYLASE"/>
    <property type="match status" value="1"/>
</dbReference>
<dbReference type="SUPFAM" id="SSF53335">
    <property type="entry name" value="S-adenosyl-L-methionine-dependent methyltransferases"/>
    <property type="match status" value="1"/>
</dbReference>
<dbReference type="InterPro" id="IPR012327">
    <property type="entry name" value="MeTrfase_D12"/>
</dbReference>
<dbReference type="InterPro" id="IPR002052">
    <property type="entry name" value="DNA_methylase_N6_adenine_CS"/>
</dbReference>
<accession>A0ABT7BP39</accession>
<dbReference type="NCBIfam" id="TIGR00571">
    <property type="entry name" value="dam"/>
    <property type="match status" value="1"/>
</dbReference>
<organism evidence="8 9">
    <name type="scientific">Roseofilum halophilum BLCC-M91</name>
    <dbReference type="NCBI Taxonomy" id="3022259"/>
    <lineage>
        <taxon>Bacteria</taxon>
        <taxon>Bacillati</taxon>
        <taxon>Cyanobacteriota</taxon>
        <taxon>Cyanophyceae</taxon>
        <taxon>Desertifilales</taxon>
        <taxon>Desertifilaceae</taxon>
        <taxon>Roseofilum</taxon>
        <taxon>Roseofilum halophilum</taxon>
    </lineage>
</organism>
<dbReference type="PIRSF" id="PIRSF000398">
    <property type="entry name" value="M_m6A_EcoRV"/>
    <property type="match status" value="1"/>
</dbReference>
<dbReference type="GO" id="GO:0008168">
    <property type="term" value="F:methyltransferase activity"/>
    <property type="evidence" value="ECO:0007669"/>
    <property type="project" value="UniProtKB-KW"/>
</dbReference>
<dbReference type="EC" id="2.1.1.72" evidence="2 7"/>
<dbReference type="Pfam" id="PF02086">
    <property type="entry name" value="MethyltransfD12"/>
    <property type="match status" value="1"/>
</dbReference>
<dbReference type="InterPro" id="IPR012263">
    <property type="entry name" value="M_m6A_EcoRV"/>
</dbReference>
<evidence type="ECO:0000256" key="7">
    <source>
        <dbReference type="RuleBase" id="RU361257"/>
    </source>
</evidence>
<comment type="catalytic activity">
    <reaction evidence="6 7">
        <text>a 2'-deoxyadenosine in DNA + S-adenosyl-L-methionine = an N(6)-methyl-2'-deoxyadenosine in DNA + S-adenosyl-L-homocysteine + H(+)</text>
        <dbReference type="Rhea" id="RHEA:15197"/>
        <dbReference type="Rhea" id="RHEA-COMP:12418"/>
        <dbReference type="Rhea" id="RHEA-COMP:12419"/>
        <dbReference type="ChEBI" id="CHEBI:15378"/>
        <dbReference type="ChEBI" id="CHEBI:57856"/>
        <dbReference type="ChEBI" id="CHEBI:59789"/>
        <dbReference type="ChEBI" id="CHEBI:90615"/>
        <dbReference type="ChEBI" id="CHEBI:90616"/>
        <dbReference type="EC" id="2.1.1.72"/>
    </reaction>
</comment>
<evidence type="ECO:0000256" key="2">
    <source>
        <dbReference type="ARBA" id="ARBA00011900"/>
    </source>
</evidence>
<dbReference type="InterPro" id="IPR029063">
    <property type="entry name" value="SAM-dependent_MTases_sf"/>
</dbReference>
<dbReference type="Proteomes" id="UP001231370">
    <property type="component" value="Unassembled WGS sequence"/>
</dbReference>
<keyword evidence="4 7" id="KW-0808">Transferase</keyword>
<evidence type="ECO:0000256" key="1">
    <source>
        <dbReference type="ARBA" id="ARBA00006594"/>
    </source>
</evidence>
<dbReference type="PRINTS" id="PR00505">
    <property type="entry name" value="D12N6MTFRASE"/>
</dbReference>
<evidence type="ECO:0000313" key="8">
    <source>
        <dbReference type="EMBL" id="MDJ1180053.1"/>
    </source>
</evidence>
<dbReference type="InterPro" id="IPR023095">
    <property type="entry name" value="Ade_MeTrfase_dom_2"/>
</dbReference>
<evidence type="ECO:0000313" key="9">
    <source>
        <dbReference type="Proteomes" id="UP001231370"/>
    </source>
</evidence>
<keyword evidence="5 7" id="KW-0949">S-adenosyl-L-methionine</keyword>
<evidence type="ECO:0000256" key="5">
    <source>
        <dbReference type="ARBA" id="ARBA00022691"/>
    </source>
</evidence>
<gene>
    <name evidence="8" type="ORF">PJF56_14395</name>
</gene>
<dbReference type="EMBL" id="JAQPOK010000104">
    <property type="protein sequence ID" value="MDJ1180053.1"/>
    <property type="molecule type" value="Genomic_DNA"/>
</dbReference>
<proteinExistence type="inferred from homology"/>
<evidence type="ECO:0000256" key="3">
    <source>
        <dbReference type="ARBA" id="ARBA00022603"/>
    </source>
</evidence>
<comment type="caution">
    <text evidence="8">The sequence shown here is derived from an EMBL/GenBank/DDBJ whole genome shotgun (WGS) entry which is preliminary data.</text>
</comment>
<dbReference type="Gene3D" id="1.10.1020.10">
    <property type="entry name" value="Adenine-specific Methyltransferase, Domain 2"/>
    <property type="match status" value="1"/>
</dbReference>
<dbReference type="PANTHER" id="PTHR30481">
    <property type="entry name" value="DNA ADENINE METHYLASE"/>
    <property type="match status" value="1"/>
</dbReference>
<sequence length="307" mass="36030">MTSKHERAKPFLKWAGGKSQLLSQFESHYPPELKQGKIERYIEPFLGGGAVFFDLAQTYDFNSAFLYDVNQELVLVYQVVKHYLEDLISELEKLAHKYHLLTDSERKNFYFQIRDQYNRQRLGLNYEIYSPDSIVRASWFIFLNRTCFNGLFRLNSKGEFNVPPGKYKHPKILDADNLRAASNVLQKAEIIGADFESCESVITDNSFVYFDPPYRPLSQTASFTAYAQSEFADRQQQRLAQFFRQLDKRYEVKLMLSNSDPKNEDPSDNYFEQLYDGFRIERVSANRMINSKVKKRGLIQEIVVKNY</sequence>
<dbReference type="PROSITE" id="PS00092">
    <property type="entry name" value="N6_MTASE"/>
    <property type="match status" value="1"/>
</dbReference>
<dbReference type="RefSeq" id="WP_283763356.1">
    <property type="nucleotide sequence ID" value="NZ_JAQPOK010000104.1"/>
</dbReference>
<evidence type="ECO:0000256" key="4">
    <source>
        <dbReference type="ARBA" id="ARBA00022679"/>
    </source>
</evidence>